<dbReference type="EMBL" id="CAJNOI010000007">
    <property type="protein sequence ID" value="CAF0762066.1"/>
    <property type="molecule type" value="Genomic_DNA"/>
</dbReference>
<feature type="compositionally biased region" description="Polar residues" evidence="1">
    <location>
        <begin position="49"/>
        <end position="88"/>
    </location>
</feature>
<sequence>MDYPPSMHHQIPHPGKPQMHHPHHPLLSNQLQPISSDSHTSMWLDDPYSMSTACPSQRDSGFNSRPASLRSNESTGNTPNHHGSSSGYEQIPPHLSNDFENTHPQYTEMQSTQPPTKPDPTQVIPELLTLLMEDDPVIIREAVLLTHILIKEGGESRSEVIRNRELINALLETFSKDAGDGKITYVLANLFHSLSQQQEGLRIIYDCGGIARLIQILDSADNTVNFAITALHNFLIVLQDQASDEIQRCDGIKKFINLLDSSNDKLLTLVTDSLLKMSSYNIKSKLFIQNNEQCIQRLLSIFDTNKYDKLLLIISKLLPIISSGNELNKRIILQLNGLNILEKHLRTTKSIRIRHNCLITLRNISNQATRMRDIDSLIQQLTGILLTDDRQSVICSFGILSNLTADNRTNKSLFVKLNGVQTVMQNLMVNTDGNDDLIEVALCTLRHITARHDLENEARETIRKSYGIGNIVKFLRDKNFKEHWGIIKATVGLIKNLSLSQTIIPYLCEQNAVRKLIELLINLDHERMKLSEENNRYDVLMEIIIGTLNNLAKNSSCRSIIKEMNCTSILIRLSHLPSCSLEQSANSLMNELNVD</sequence>
<dbReference type="EMBL" id="CAJNOM010000008">
    <property type="protein sequence ID" value="CAF0770801.1"/>
    <property type="molecule type" value="Genomic_DNA"/>
</dbReference>
<protein>
    <submittedName>
        <fullName evidence="2">Uncharacterized protein</fullName>
    </submittedName>
</protein>
<dbReference type="InterPro" id="IPR016024">
    <property type="entry name" value="ARM-type_fold"/>
</dbReference>
<feature type="compositionally biased region" description="Polar residues" evidence="1">
    <location>
        <begin position="27"/>
        <end position="41"/>
    </location>
</feature>
<evidence type="ECO:0000313" key="2">
    <source>
        <dbReference type="EMBL" id="CAF0762066.1"/>
    </source>
</evidence>
<comment type="caution">
    <text evidence="2">The sequence shown here is derived from an EMBL/GenBank/DDBJ whole genome shotgun (WGS) entry which is preliminary data.</text>
</comment>
<reference evidence="2" key="1">
    <citation type="submission" date="2021-02" db="EMBL/GenBank/DDBJ databases">
        <authorList>
            <person name="Nowell W R."/>
        </authorList>
    </citation>
    <scope>NUCLEOTIDE SEQUENCE</scope>
</reference>
<evidence type="ECO:0000313" key="3">
    <source>
        <dbReference type="EMBL" id="CAF0770801.1"/>
    </source>
</evidence>
<dbReference type="SMART" id="SM00185">
    <property type="entry name" value="ARM"/>
    <property type="match status" value="6"/>
</dbReference>
<feature type="region of interest" description="Disordered" evidence="1">
    <location>
        <begin position="1"/>
        <end position="122"/>
    </location>
</feature>
<dbReference type="Gene3D" id="1.25.10.10">
    <property type="entry name" value="Leucine-rich Repeat Variant"/>
    <property type="match status" value="1"/>
</dbReference>
<evidence type="ECO:0000313" key="4">
    <source>
        <dbReference type="Proteomes" id="UP000663832"/>
    </source>
</evidence>
<evidence type="ECO:0000313" key="5">
    <source>
        <dbReference type="Proteomes" id="UP000663877"/>
    </source>
</evidence>
<feature type="compositionally biased region" description="Polar residues" evidence="1">
    <location>
        <begin position="98"/>
        <end position="114"/>
    </location>
</feature>
<evidence type="ECO:0000256" key="1">
    <source>
        <dbReference type="SAM" id="MobiDB-lite"/>
    </source>
</evidence>
<gene>
    <name evidence="2" type="ORF">BJG266_LOCUS3064</name>
    <name evidence="3" type="ORF">QVE165_LOCUS2594</name>
</gene>
<accession>A0A813Q4S6</accession>
<organism evidence="2 5">
    <name type="scientific">Adineta steineri</name>
    <dbReference type="NCBI Taxonomy" id="433720"/>
    <lineage>
        <taxon>Eukaryota</taxon>
        <taxon>Metazoa</taxon>
        <taxon>Spiralia</taxon>
        <taxon>Gnathifera</taxon>
        <taxon>Rotifera</taxon>
        <taxon>Eurotatoria</taxon>
        <taxon>Bdelloidea</taxon>
        <taxon>Adinetida</taxon>
        <taxon>Adinetidae</taxon>
        <taxon>Adineta</taxon>
    </lineage>
</organism>
<dbReference type="SUPFAM" id="SSF48371">
    <property type="entry name" value="ARM repeat"/>
    <property type="match status" value="1"/>
</dbReference>
<dbReference type="PRINTS" id="PR01869">
    <property type="entry name" value="BCATNINFAMLY"/>
</dbReference>
<dbReference type="Proteomes" id="UP000663832">
    <property type="component" value="Unassembled WGS sequence"/>
</dbReference>
<dbReference type="GO" id="GO:0045296">
    <property type="term" value="F:cadherin binding"/>
    <property type="evidence" value="ECO:0007669"/>
    <property type="project" value="InterPro"/>
</dbReference>
<dbReference type="PANTHER" id="PTHR45976">
    <property type="entry name" value="ARMADILLO SEGMENT POLARITY PROTEIN"/>
    <property type="match status" value="1"/>
</dbReference>
<dbReference type="AlphaFoldDB" id="A0A813Q4S6"/>
<dbReference type="InterPro" id="IPR000225">
    <property type="entry name" value="Armadillo"/>
</dbReference>
<name>A0A813Q4S6_9BILA</name>
<dbReference type="OrthoDB" id="195736at2759"/>
<proteinExistence type="predicted"/>
<dbReference type="InterPro" id="IPR011989">
    <property type="entry name" value="ARM-like"/>
</dbReference>
<keyword evidence="4" id="KW-1185">Reference proteome</keyword>
<dbReference type="GO" id="GO:0007155">
    <property type="term" value="P:cell adhesion"/>
    <property type="evidence" value="ECO:0007669"/>
    <property type="project" value="InterPro"/>
</dbReference>
<dbReference type="Proteomes" id="UP000663877">
    <property type="component" value="Unassembled WGS sequence"/>
</dbReference>
<dbReference type="InterPro" id="IPR013284">
    <property type="entry name" value="Beta-catenin"/>
</dbReference>